<dbReference type="GO" id="GO:0006412">
    <property type="term" value="P:translation"/>
    <property type="evidence" value="ECO:0007669"/>
    <property type="project" value="InterPro"/>
</dbReference>
<dbReference type="GO" id="GO:0017148">
    <property type="term" value="P:negative regulation of translation"/>
    <property type="evidence" value="ECO:0007669"/>
    <property type="project" value="TreeGrafter"/>
</dbReference>
<dbReference type="OrthoDB" id="274622at2759"/>
<dbReference type="GO" id="GO:0003729">
    <property type="term" value="F:mRNA binding"/>
    <property type="evidence" value="ECO:0007669"/>
    <property type="project" value="TreeGrafter"/>
</dbReference>
<dbReference type="AlphaFoldDB" id="A0A2P6V0A5"/>
<dbReference type="Pfam" id="PF00572">
    <property type="entry name" value="Ribosomal_L13"/>
    <property type="match status" value="1"/>
</dbReference>
<dbReference type="InterPro" id="IPR023563">
    <property type="entry name" value="Ribosomal_uL13_CS"/>
</dbReference>
<dbReference type="InterPro" id="IPR036899">
    <property type="entry name" value="Ribosomal_uL13_sf"/>
</dbReference>
<dbReference type="CDD" id="cd00392">
    <property type="entry name" value="Ribosomal_L13"/>
    <property type="match status" value="1"/>
</dbReference>
<dbReference type="PANTHER" id="PTHR11545:SF2">
    <property type="entry name" value="LARGE RIBOSOMAL SUBUNIT PROTEIN UL13M"/>
    <property type="match status" value="1"/>
</dbReference>
<protein>
    <recommendedName>
        <fullName evidence="8">50S ribosomal L13</fullName>
    </recommendedName>
</protein>
<keyword evidence="7" id="KW-1185">Reference proteome</keyword>
<dbReference type="Proteomes" id="UP000239649">
    <property type="component" value="Unassembled WGS sequence"/>
</dbReference>
<comment type="caution">
    <text evidence="6">The sequence shown here is derived from an EMBL/GenBank/DDBJ whole genome shotgun (WGS) entry which is preliminary data.</text>
</comment>
<sequence>MSFRGVQSTEGLRFRLVDAKGQVVGRLASQIATILQGKDKPTFRPNADDGDLVVVVNAAQAELTGRKWDQKLYRWHTGYPGGLKERTARDQETRQPGVVLRNAVLGMLPKNNLRRSMARKLRIFPGGRHDFEGHPQLLPFTMPPRKLRVKGQLFELPDGFEPFNPQAYQKKYGHRLGKAAQAAAEGAQQQQQQQEGS</sequence>
<evidence type="ECO:0000256" key="4">
    <source>
        <dbReference type="RuleBase" id="RU003877"/>
    </source>
</evidence>
<dbReference type="STRING" id="554055.A0A2P6V0A5"/>
<keyword evidence="3 4" id="KW-0687">Ribonucleoprotein</keyword>
<dbReference type="InterPro" id="IPR005823">
    <property type="entry name" value="Ribosomal_uL13_bac-type"/>
</dbReference>
<feature type="compositionally biased region" description="Low complexity" evidence="5">
    <location>
        <begin position="179"/>
        <end position="197"/>
    </location>
</feature>
<proteinExistence type="inferred from homology"/>
<comment type="similarity">
    <text evidence="1 4">Belongs to the universal ribosomal protein uL13 family.</text>
</comment>
<evidence type="ECO:0000313" key="6">
    <source>
        <dbReference type="EMBL" id="PSC67474.1"/>
    </source>
</evidence>
<evidence type="ECO:0000313" key="7">
    <source>
        <dbReference type="Proteomes" id="UP000239649"/>
    </source>
</evidence>
<dbReference type="HAMAP" id="MF_01366">
    <property type="entry name" value="Ribosomal_uL13"/>
    <property type="match status" value="1"/>
</dbReference>
<dbReference type="EMBL" id="LHPF02000058">
    <property type="protein sequence ID" value="PSC67474.1"/>
    <property type="molecule type" value="Genomic_DNA"/>
</dbReference>
<feature type="region of interest" description="Disordered" evidence="5">
    <location>
        <begin position="171"/>
        <end position="197"/>
    </location>
</feature>
<dbReference type="InterPro" id="IPR005822">
    <property type="entry name" value="Ribosomal_uL13"/>
</dbReference>
<dbReference type="NCBIfam" id="TIGR01066">
    <property type="entry name" value="rplM_bact"/>
    <property type="match status" value="1"/>
</dbReference>
<keyword evidence="2 4" id="KW-0689">Ribosomal protein</keyword>
<dbReference type="GO" id="GO:0003735">
    <property type="term" value="F:structural constituent of ribosome"/>
    <property type="evidence" value="ECO:0007669"/>
    <property type="project" value="InterPro"/>
</dbReference>
<gene>
    <name evidence="6" type="ORF">C2E20_8863</name>
</gene>
<dbReference type="SUPFAM" id="SSF52161">
    <property type="entry name" value="Ribosomal protein L13"/>
    <property type="match status" value="1"/>
</dbReference>
<reference evidence="6 7" key="1">
    <citation type="journal article" date="2018" name="Plant J.">
        <title>Genome sequences of Chlorella sorokiniana UTEX 1602 and Micractinium conductrix SAG 241.80: implications to maltose excretion by a green alga.</title>
        <authorList>
            <person name="Arriola M.B."/>
            <person name="Velmurugan N."/>
            <person name="Zhang Y."/>
            <person name="Plunkett M.H."/>
            <person name="Hondzo H."/>
            <person name="Barney B.M."/>
        </authorList>
    </citation>
    <scope>NUCLEOTIDE SEQUENCE [LARGE SCALE GENOMIC DNA]</scope>
    <source>
        <strain evidence="6 7">SAG 241.80</strain>
    </source>
</reference>
<name>A0A2P6V0A5_9CHLO</name>
<dbReference type="PANTHER" id="PTHR11545">
    <property type="entry name" value="RIBOSOMAL PROTEIN L13"/>
    <property type="match status" value="1"/>
</dbReference>
<dbReference type="GO" id="GO:0005762">
    <property type="term" value="C:mitochondrial large ribosomal subunit"/>
    <property type="evidence" value="ECO:0007669"/>
    <property type="project" value="TreeGrafter"/>
</dbReference>
<evidence type="ECO:0008006" key="8">
    <source>
        <dbReference type="Google" id="ProtNLM"/>
    </source>
</evidence>
<evidence type="ECO:0000256" key="2">
    <source>
        <dbReference type="ARBA" id="ARBA00022980"/>
    </source>
</evidence>
<evidence type="ECO:0000256" key="5">
    <source>
        <dbReference type="SAM" id="MobiDB-lite"/>
    </source>
</evidence>
<dbReference type="Gene3D" id="3.90.1180.10">
    <property type="entry name" value="Ribosomal protein L13"/>
    <property type="match status" value="1"/>
</dbReference>
<organism evidence="6 7">
    <name type="scientific">Micractinium conductrix</name>
    <dbReference type="NCBI Taxonomy" id="554055"/>
    <lineage>
        <taxon>Eukaryota</taxon>
        <taxon>Viridiplantae</taxon>
        <taxon>Chlorophyta</taxon>
        <taxon>core chlorophytes</taxon>
        <taxon>Trebouxiophyceae</taxon>
        <taxon>Chlorellales</taxon>
        <taxon>Chlorellaceae</taxon>
        <taxon>Chlorella clade</taxon>
        <taxon>Micractinium</taxon>
    </lineage>
</organism>
<evidence type="ECO:0000256" key="3">
    <source>
        <dbReference type="ARBA" id="ARBA00023274"/>
    </source>
</evidence>
<evidence type="ECO:0000256" key="1">
    <source>
        <dbReference type="ARBA" id="ARBA00006227"/>
    </source>
</evidence>
<dbReference type="PROSITE" id="PS00783">
    <property type="entry name" value="RIBOSOMAL_L13"/>
    <property type="match status" value="1"/>
</dbReference>
<accession>A0A2P6V0A5</accession>